<keyword evidence="1" id="KW-0547">Nucleotide-binding</keyword>
<dbReference type="Gene3D" id="1.10.8.60">
    <property type="match status" value="1"/>
</dbReference>
<comment type="caution">
    <text evidence="10">The sequence shown here is derived from an EMBL/GenBank/DDBJ whole genome shotgun (WGS) entry which is preliminary data.</text>
</comment>
<dbReference type="Gene3D" id="1.10.10.60">
    <property type="entry name" value="Homeodomain-like"/>
    <property type="match status" value="1"/>
</dbReference>
<evidence type="ECO:0000256" key="3">
    <source>
        <dbReference type="ARBA" id="ARBA00023012"/>
    </source>
</evidence>
<feature type="domain" description="Sigma-54 factor interaction" evidence="8">
    <location>
        <begin position="163"/>
        <end position="392"/>
    </location>
</feature>
<dbReference type="InterPro" id="IPR002078">
    <property type="entry name" value="Sigma_54_int"/>
</dbReference>
<keyword evidence="2" id="KW-0067">ATP-binding</keyword>
<reference evidence="11" key="1">
    <citation type="journal article" date="2019" name="Int. J. Syst. Evol. Microbiol.">
        <title>The Global Catalogue of Microorganisms (GCM) 10K type strain sequencing project: providing services to taxonomists for standard genome sequencing and annotation.</title>
        <authorList>
            <consortium name="The Broad Institute Genomics Platform"/>
            <consortium name="The Broad Institute Genome Sequencing Center for Infectious Disease"/>
            <person name="Wu L."/>
            <person name="Ma J."/>
        </authorList>
    </citation>
    <scope>NUCLEOTIDE SEQUENCE [LARGE SCALE GENOMIC DNA]</scope>
    <source>
        <strain evidence="11">NBRC 102520</strain>
    </source>
</reference>
<dbReference type="Pfam" id="PF02954">
    <property type="entry name" value="HTH_8"/>
    <property type="match status" value="1"/>
</dbReference>
<evidence type="ECO:0000256" key="7">
    <source>
        <dbReference type="PROSITE-ProRule" id="PRU00169"/>
    </source>
</evidence>
<keyword evidence="6" id="KW-0804">Transcription</keyword>
<dbReference type="InterPro" id="IPR001789">
    <property type="entry name" value="Sig_transdc_resp-reg_receiver"/>
</dbReference>
<keyword evidence="3" id="KW-0902">Two-component regulatory system</keyword>
<dbReference type="RefSeq" id="WP_284260615.1">
    <property type="nucleotide sequence ID" value="NZ_BSOW01000002.1"/>
</dbReference>
<dbReference type="PROSITE" id="PS50110">
    <property type="entry name" value="RESPONSE_REGULATORY"/>
    <property type="match status" value="1"/>
</dbReference>
<evidence type="ECO:0000313" key="10">
    <source>
        <dbReference type="EMBL" id="GLR83766.1"/>
    </source>
</evidence>
<feature type="domain" description="Response regulatory" evidence="9">
    <location>
        <begin position="6"/>
        <end position="120"/>
    </location>
</feature>
<keyword evidence="5" id="KW-0238">DNA-binding</keyword>
<dbReference type="SUPFAM" id="SSF52540">
    <property type="entry name" value="P-loop containing nucleoside triphosphate hydrolases"/>
    <property type="match status" value="1"/>
</dbReference>
<dbReference type="InterPro" id="IPR002197">
    <property type="entry name" value="HTH_Fis"/>
</dbReference>
<evidence type="ECO:0000256" key="6">
    <source>
        <dbReference type="ARBA" id="ARBA00023163"/>
    </source>
</evidence>
<dbReference type="EMBL" id="BSOW01000002">
    <property type="protein sequence ID" value="GLR83766.1"/>
    <property type="molecule type" value="Genomic_DNA"/>
</dbReference>
<dbReference type="PANTHER" id="PTHR32071">
    <property type="entry name" value="TRANSCRIPTIONAL REGULATORY PROTEIN"/>
    <property type="match status" value="1"/>
</dbReference>
<evidence type="ECO:0000256" key="5">
    <source>
        <dbReference type="ARBA" id="ARBA00023125"/>
    </source>
</evidence>
<dbReference type="Gene3D" id="3.40.50.300">
    <property type="entry name" value="P-loop containing nucleotide triphosphate hydrolases"/>
    <property type="match status" value="1"/>
</dbReference>
<dbReference type="PRINTS" id="PR01590">
    <property type="entry name" value="HTHFIS"/>
</dbReference>
<protein>
    <submittedName>
        <fullName evidence="10">Two-component system response regulator</fullName>
    </submittedName>
</protein>
<name>A0ABQ6AUH4_9BRAD</name>
<dbReference type="InterPro" id="IPR025944">
    <property type="entry name" value="Sigma_54_int_dom_CS"/>
</dbReference>
<dbReference type="InterPro" id="IPR003593">
    <property type="entry name" value="AAA+_ATPase"/>
</dbReference>
<dbReference type="PROSITE" id="PS00688">
    <property type="entry name" value="SIGMA54_INTERACT_3"/>
    <property type="match status" value="1"/>
</dbReference>
<evidence type="ECO:0000259" key="9">
    <source>
        <dbReference type="PROSITE" id="PS50110"/>
    </source>
</evidence>
<dbReference type="InterPro" id="IPR027417">
    <property type="entry name" value="P-loop_NTPase"/>
</dbReference>
<dbReference type="Proteomes" id="UP001156905">
    <property type="component" value="Unassembled WGS sequence"/>
</dbReference>
<dbReference type="PANTHER" id="PTHR32071:SF117">
    <property type="entry name" value="PTS-DEPENDENT DIHYDROXYACETONE KINASE OPERON REGULATORY PROTEIN-RELATED"/>
    <property type="match status" value="1"/>
</dbReference>
<dbReference type="InterPro" id="IPR058031">
    <property type="entry name" value="AAA_lid_NorR"/>
</dbReference>
<dbReference type="SUPFAM" id="SSF52172">
    <property type="entry name" value="CheY-like"/>
    <property type="match status" value="1"/>
</dbReference>
<dbReference type="InterPro" id="IPR009057">
    <property type="entry name" value="Homeodomain-like_sf"/>
</dbReference>
<comment type="caution">
    <text evidence="7">Lacks conserved residue(s) required for the propagation of feature annotation.</text>
</comment>
<dbReference type="SMART" id="SM00382">
    <property type="entry name" value="AAA"/>
    <property type="match status" value="1"/>
</dbReference>
<dbReference type="CDD" id="cd00009">
    <property type="entry name" value="AAA"/>
    <property type="match status" value="1"/>
</dbReference>
<dbReference type="PROSITE" id="PS50045">
    <property type="entry name" value="SIGMA54_INTERACT_4"/>
    <property type="match status" value="1"/>
</dbReference>
<evidence type="ECO:0000256" key="4">
    <source>
        <dbReference type="ARBA" id="ARBA00023015"/>
    </source>
</evidence>
<dbReference type="SUPFAM" id="SSF46689">
    <property type="entry name" value="Homeodomain-like"/>
    <property type="match status" value="1"/>
</dbReference>
<evidence type="ECO:0000313" key="11">
    <source>
        <dbReference type="Proteomes" id="UP001156905"/>
    </source>
</evidence>
<sequence length="480" mass="52991">MRELGTVLIVGRSGPEWAAIAETLSDEYDYRVLTADAVDSALTALSGAHVDIALVEYGSEGKGLKFLVDLRISHPDVLRILALDAKAELGQREMAPAGIYQLIRKPLDAKQIGLMVERGLESRELARRHRLLTREFKIPADPANIHARHSLPLPPESRRFEKLVYVSEKLHDLCEVARKAAKTELPILIQGATGTGKELLARAIHYHSSRRDSPLLVQNCGGMSDELLQSELFGHKRGAFTGAVSDRLGLFRAADRGTVFLDEISEVSPSFQVSLLRFLQEGEVKPLGSDKIVTSDVRILAASNRSLRALVAAGGFRQDLYFRLRGFELEVPPLQDRPDDIPALAEFFAAKHSDAIGRKILGISAAVLEKLVSYDFPGNVRELENEIRRMVSLTEEGEYLTTKHMSPAILAAPPRRLSSAGGYAVQGTTLKEKVESLEKQVVNEVLSRHRWNQSRAANELGLSRVGLANKIKRYSLDETG</sequence>
<dbReference type="Gene3D" id="3.40.50.2300">
    <property type="match status" value="1"/>
</dbReference>
<keyword evidence="4" id="KW-0805">Transcription regulation</keyword>
<gene>
    <name evidence="10" type="ORF">GCM10007857_04760</name>
</gene>
<dbReference type="InterPro" id="IPR011006">
    <property type="entry name" value="CheY-like_superfamily"/>
</dbReference>
<evidence type="ECO:0000256" key="1">
    <source>
        <dbReference type="ARBA" id="ARBA00022741"/>
    </source>
</evidence>
<dbReference type="Pfam" id="PF25601">
    <property type="entry name" value="AAA_lid_14"/>
    <property type="match status" value="1"/>
</dbReference>
<keyword evidence="11" id="KW-1185">Reference proteome</keyword>
<evidence type="ECO:0000256" key="2">
    <source>
        <dbReference type="ARBA" id="ARBA00022840"/>
    </source>
</evidence>
<proteinExistence type="predicted"/>
<organism evidence="10 11">
    <name type="scientific">Bradyrhizobium iriomotense</name>
    <dbReference type="NCBI Taxonomy" id="441950"/>
    <lineage>
        <taxon>Bacteria</taxon>
        <taxon>Pseudomonadati</taxon>
        <taxon>Pseudomonadota</taxon>
        <taxon>Alphaproteobacteria</taxon>
        <taxon>Hyphomicrobiales</taxon>
        <taxon>Nitrobacteraceae</taxon>
        <taxon>Bradyrhizobium</taxon>
    </lineage>
</organism>
<evidence type="ECO:0000259" key="8">
    <source>
        <dbReference type="PROSITE" id="PS50045"/>
    </source>
</evidence>
<accession>A0ABQ6AUH4</accession>
<dbReference type="Pfam" id="PF00158">
    <property type="entry name" value="Sigma54_activat"/>
    <property type="match status" value="1"/>
</dbReference>